<dbReference type="EMBL" id="JAPFRF010000007">
    <property type="protein sequence ID" value="KAJ7326786.1"/>
    <property type="molecule type" value="Genomic_DNA"/>
</dbReference>
<evidence type="ECO:0000313" key="2">
    <source>
        <dbReference type="Proteomes" id="UP001142489"/>
    </source>
</evidence>
<comment type="caution">
    <text evidence="1">The sequence shown here is derived from an EMBL/GenBank/DDBJ whole genome shotgun (WGS) entry which is preliminary data.</text>
</comment>
<dbReference type="AlphaFoldDB" id="A0A9Q0XSF2"/>
<keyword evidence="2" id="KW-1185">Reference proteome</keyword>
<name>A0A9Q0XSF2_9SAUR</name>
<protein>
    <submittedName>
        <fullName evidence="1">Uncharacterized protein</fullName>
    </submittedName>
</protein>
<organism evidence="1 2">
    <name type="scientific">Phrynocephalus forsythii</name>
    <dbReference type="NCBI Taxonomy" id="171643"/>
    <lineage>
        <taxon>Eukaryota</taxon>
        <taxon>Metazoa</taxon>
        <taxon>Chordata</taxon>
        <taxon>Craniata</taxon>
        <taxon>Vertebrata</taxon>
        <taxon>Euteleostomi</taxon>
        <taxon>Lepidosauria</taxon>
        <taxon>Squamata</taxon>
        <taxon>Bifurcata</taxon>
        <taxon>Unidentata</taxon>
        <taxon>Episquamata</taxon>
        <taxon>Toxicofera</taxon>
        <taxon>Iguania</taxon>
        <taxon>Acrodonta</taxon>
        <taxon>Agamidae</taxon>
        <taxon>Agaminae</taxon>
        <taxon>Phrynocephalus</taxon>
    </lineage>
</organism>
<dbReference type="Proteomes" id="UP001142489">
    <property type="component" value="Unassembled WGS sequence"/>
</dbReference>
<gene>
    <name evidence="1" type="ORF">JRQ81_016545</name>
</gene>
<reference evidence="1" key="1">
    <citation type="journal article" date="2023" name="DNA Res.">
        <title>Chromosome-level genome assembly of Phrynocephalus forsythii using third-generation DNA sequencing and Hi-C analysis.</title>
        <authorList>
            <person name="Qi Y."/>
            <person name="Zhao W."/>
            <person name="Zhao Y."/>
            <person name="Niu C."/>
            <person name="Cao S."/>
            <person name="Zhang Y."/>
        </authorList>
    </citation>
    <scope>NUCLEOTIDE SEQUENCE</scope>
    <source>
        <tissue evidence="1">Muscle</tissue>
    </source>
</reference>
<sequence>MFLRRILEVPTCVPYAALYLETDQNMAATQAWLRANKYWLRIHYNFKEGSFAHQILQEQVRAQELDYIEKNISLIGPSLESLGSLPQKEAFHIIKRKLLDIEFKDLLSAANKTYSPLNHLIPVRQSHRAIYLHLLQSPQKCRAYSLARFN</sequence>
<evidence type="ECO:0000313" key="1">
    <source>
        <dbReference type="EMBL" id="KAJ7326786.1"/>
    </source>
</evidence>
<proteinExistence type="predicted"/>
<feature type="non-terminal residue" evidence="1">
    <location>
        <position position="150"/>
    </location>
</feature>
<accession>A0A9Q0XSF2</accession>